<dbReference type="Pfam" id="PF06220">
    <property type="entry name" value="zf-U1"/>
    <property type="match status" value="1"/>
</dbReference>
<evidence type="ECO:0000256" key="1">
    <source>
        <dbReference type="ARBA" id="ARBA00004123"/>
    </source>
</evidence>
<comment type="subcellular location">
    <subcellularLocation>
        <location evidence="1">Nucleus</location>
    </subcellularLocation>
</comment>
<dbReference type="SMART" id="SM00451">
    <property type="entry name" value="ZnF_U1"/>
    <property type="match status" value="1"/>
</dbReference>
<evidence type="ECO:0000313" key="8">
    <source>
        <dbReference type="EMBL" id="KAF4040691.1"/>
    </source>
</evidence>
<feature type="compositionally biased region" description="Basic and acidic residues" evidence="6">
    <location>
        <begin position="60"/>
        <end position="69"/>
    </location>
</feature>
<comment type="caution">
    <text evidence="8">The sequence shown here is derived from an EMBL/GenBank/DDBJ whole genome shotgun (WGS) entry which is preliminary data.</text>
</comment>
<evidence type="ECO:0000256" key="5">
    <source>
        <dbReference type="ARBA" id="ARBA00023242"/>
    </source>
</evidence>
<dbReference type="GO" id="GO:0003723">
    <property type="term" value="F:RNA binding"/>
    <property type="evidence" value="ECO:0007669"/>
    <property type="project" value="TreeGrafter"/>
</dbReference>
<evidence type="ECO:0000256" key="6">
    <source>
        <dbReference type="SAM" id="MobiDB-lite"/>
    </source>
</evidence>
<dbReference type="InterPro" id="IPR036236">
    <property type="entry name" value="Znf_C2H2_sf"/>
</dbReference>
<dbReference type="Gene3D" id="3.30.160.60">
    <property type="entry name" value="Classic Zinc Finger"/>
    <property type="match status" value="1"/>
</dbReference>
<organism evidence="8 10">
    <name type="scientific">Phytophthora infestans</name>
    <name type="common">Potato late blight agent</name>
    <name type="synonym">Botrytis infestans</name>
    <dbReference type="NCBI Taxonomy" id="4787"/>
    <lineage>
        <taxon>Eukaryota</taxon>
        <taxon>Sar</taxon>
        <taxon>Stramenopiles</taxon>
        <taxon>Oomycota</taxon>
        <taxon>Peronosporomycetes</taxon>
        <taxon>Peronosporales</taxon>
        <taxon>Peronosporaceae</taxon>
        <taxon>Phytophthora</taxon>
    </lineage>
</organism>
<dbReference type="GO" id="GO:0000398">
    <property type="term" value="P:mRNA splicing, via spliceosome"/>
    <property type="evidence" value="ECO:0007669"/>
    <property type="project" value="InterPro"/>
</dbReference>
<dbReference type="PANTHER" id="PTHR13173:SF10">
    <property type="entry name" value="WW DOMAIN-BINDING PROTEIN 4"/>
    <property type="match status" value="1"/>
</dbReference>
<evidence type="ECO:0000256" key="4">
    <source>
        <dbReference type="ARBA" id="ARBA00022833"/>
    </source>
</evidence>
<evidence type="ECO:0000256" key="3">
    <source>
        <dbReference type="ARBA" id="ARBA00022771"/>
    </source>
</evidence>
<evidence type="ECO:0000259" key="7">
    <source>
        <dbReference type="PROSITE" id="PS50171"/>
    </source>
</evidence>
<keyword evidence="3" id="KW-0863">Zinc-finger</keyword>
<keyword evidence="10" id="KW-1185">Reference proteome</keyword>
<feature type="region of interest" description="Disordered" evidence="6">
    <location>
        <begin position="364"/>
        <end position="407"/>
    </location>
</feature>
<feature type="domain" description="Matrin-type" evidence="7">
    <location>
        <begin position="11"/>
        <end position="42"/>
    </location>
</feature>
<name>A0A833TGY8_PHYIN</name>
<dbReference type="InterPro" id="IPR040023">
    <property type="entry name" value="WBP4"/>
</dbReference>
<reference evidence="8" key="1">
    <citation type="submission" date="2020-04" db="EMBL/GenBank/DDBJ databases">
        <title>Hybrid Assembly of Korean Phytophthora infestans isolates.</title>
        <authorList>
            <person name="Prokchorchik M."/>
            <person name="Lee Y."/>
            <person name="Seo J."/>
            <person name="Cho J.-H."/>
            <person name="Park Y.-E."/>
            <person name="Jang D.-C."/>
            <person name="Im J.-S."/>
            <person name="Choi J.-G."/>
            <person name="Park H.-J."/>
            <person name="Lee G.-B."/>
            <person name="Lee Y.-G."/>
            <person name="Hong S.-Y."/>
            <person name="Cho K."/>
            <person name="Sohn K.H."/>
        </authorList>
    </citation>
    <scope>NUCLEOTIDE SEQUENCE</scope>
    <source>
        <strain evidence="8">KR_1_A1</strain>
        <strain evidence="9">KR_2_A2</strain>
    </source>
</reference>
<dbReference type="Proteomes" id="UP000704712">
    <property type="component" value="Unassembled WGS sequence"/>
</dbReference>
<evidence type="ECO:0000256" key="2">
    <source>
        <dbReference type="ARBA" id="ARBA00022723"/>
    </source>
</evidence>
<dbReference type="EMBL" id="WSZM01000136">
    <property type="protein sequence ID" value="KAF4040691.1"/>
    <property type="molecule type" value="Genomic_DNA"/>
</dbReference>
<keyword evidence="4" id="KW-0862">Zinc</keyword>
<gene>
    <name evidence="8" type="ORF">GN244_ATG07041</name>
    <name evidence="9" type="ORF">GN958_ATG01582</name>
</gene>
<feature type="region of interest" description="Disordered" evidence="6">
    <location>
        <begin position="29"/>
        <end position="160"/>
    </location>
</feature>
<dbReference type="EMBL" id="JAACNO010000183">
    <property type="protein sequence ID" value="KAF4149271.1"/>
    <property type="molecule type" value="Genomic_DNA"/>
</dbReference>
<evidence type="ECO:0000313" key="9">
    <source>
        <dbReference type="EMBL" id="KAF4149271.1"/>
    </source>
</evidence>
<dbReference type="InterPro" id="IPR000690">
    <property type="entry name" value="Matrin/U1-C_Znf_C2H2"/>
</dbReference>
<dbReference type="GO" id="GO:0008270">
    <property type="term" value="F:zinc ion binding"/>
    <property type="evidence" value="ECO:0007669"/>
    <property type="project" value="UniProtKB-KW"/>
</dbReference>
<dbReference type="Proteomes" id="UP000602510">
    <property type="component" value="Unassembled WGS sequence"/>
</dbReference>
<feature type="compositionally biased region" description="Pro residues" evidence="6">
    <location>
        <begin position="85"/>
        <end position="104"/>
    </location>
</feature>
<dbReference type="GO" id="GO:0071011">
    <property type="term" value="C:precatalytic spliceosome"/>
    <property type="evidence" value="ECO:0007669"/>
    <property type="project" value="TreeGrafter"/>
</dbReference>
<protein>
    <submittedName>
        <fullName evidence="8">U1 zinc finger</fullName>
    </submittedName>
</protein>
<sequence length="407" mass="45681">MVDYWVSKERHYCKYCNVWMQSDRVSIKHHEQGRRHKEKVDETLKQKRKAKSDANNSQRELQDQLKQIEEAAQAKYAQDMATRRAPPPPPRPGQSNAPPPPPRRPGQSAGSAPRPPPRQGQRNSIAAVAAPPPPRQLSSGGQFRPPVQLEEEPEDEEDDNGVYAVRGVVYLEGKKHESQLETGSACQIWVEEAEQWVDALVEQATVHTVPNTEVSFRRFTVMYMLPPSEEAMKNGEKAEPMTENEVLADRLRIPLPANVTLEAAEEMVEQWRNGDDATQTNTKPSVIIDETTGMGVWSTVEVRQIDESPEAVVKRAAEAEAEVERTAEEQKRLDALEDFSSQGDNALGAFNPWGGSYKGVNLDDATSTSTTAVPREEEINITTNGNVSFKKRGQKKQKRRRIHTDDE</sequence>
<keyword evidence="2" id="KW-0479">Metal-binding</keyword>
<dbReference type="InterPro" id="IPR013085">
    <property type="entry name" value="U1-CZ_Znf_C2H2"/>
</dbReference>
<feature type="compositionally biased region" description="Acidic residues" evidence="6">
    <location>
        <begin position="149"/>
        <end position="160"/>
    </location>
</feature>
<evidence type="ECO:0000313" key="10">
    <source>
        <dbReference type="Proteomes" id="UP000602510"/>
    </source>
</evidence>
<dbReference type="SUPFAM" id="SSF57667">
    <property type="entry name" value="beta-beta-alpha zinc fingers"/>
    <property type="match status" value="1"/>
</dbReference>
<dbReference type="AlphaFoldDB" id="A0A833TGY8"/>
<accession>A0A833TGY8</accession>
<proteinExistence type="predicted"/>
<dbReference type="PROSITE" id="PS50171">
    <property type="entry name" value="ZF_MATRIN"/>
    <property type="match status" value="1"/>
</dbReference>
<dbReference type="PANTHER" id="PTHR13173">
    <property type="entry name" value="WW DOMAIN BINDING PROTEIN 4"/>
    <property type="match status" value="1"/>
</dbReference>
<dbReference type="InterPro" id="IPR003604">
    <property type="entry name" value="Matrin/U1-like-C_Znf_C2H2"/>
</dbReference>
<feature type="compositionally biased region" description="Basic residues" evidence="6">
    <location>
        <begin position="389"/>
        <end position="407"/>
    </location>
</feature>
<keyword evidence="5" id="KW-0539">Nucleus</keyword>